<sequence>MDKEMRNGAIFIVPRSSTEWKGNEAGWITASGWAGAAAELWGEALVATTNGVFSPQESISFPQNTSVSKGGTTKSKMSVLRKWIPEFLITAYKDYRLRLSKPKIWPIEAFLEHQNYDVRMVWERHDLFPGVGRKLARQLKVPFVVSVEAAVVWEAKKWGVNRPVWGYFLEKFVESASLRSADLVVCVSEELRTKVISMGVSADRVIVSHNRVNTSLFNTLITGDSIRDKYKLRGKKIIGWTGSFRTFHGLESVIKAFARVSNNLDDVVLMLVGDGLEFNKIYSLVEKLDLSKKVVFVGKQPFIRVPEYIASFDIALVSAASAKGFHYSPLKLREYLACGKPTIVPSAGDLPSLFTDEKEVLFYVPGDIDDLSCKMEFLLQNRHIYNTMHENAVRLSEKEGSWLHELKRVCEKLNIK</sequence>
<dbReference type="AlphaFoldDB" id="A0A937FSY9"/>
<dbReference type="GO" id="GO:0016757">
    <property type="term" value="F:glycosyltransferase activity"/>
    <property type="evidence" value="ECO:0007669"/>
    <property type="project" value="InterPro"/>
</dbReference>
<reference evidence="3" key="1">
    <citation type="submission" date="2021-01" db="EMBL/GenBank/DDBJ databases">
        <title>Fulvivirga kasyanovii gen. nov., sp nov., a novel member of the phylum Bacteroidetes isolated from seawater in a mussel farm.</title>
        <authorList>
            <person name="Zhao L.-H."/>
            <person name="Wang Z.-J."/>
        </authorList>
    </citation>
    <scope>NUCLEOTIDE SEQUENCE</scope>
    <source>
        <strain evidence="3">29W222</strain>
    </source>
</reference>
<evidence type="ECO:0000259" key="2">
    <source>
        <dbReference type="Pfam" id="PF13439"/>
    </source>
</evidence>
<evidence type="ECO:0000259" key="1">
    <source>
        <dbReference type="Pfam" id="PF00534"/>
    </source>
</evidence>
<dbReference type="InterPro" id="IPR028098">
    <property type="entry name" value="Glyco_trans_4-like_N"/>
</dbReference>
<comment type="caution">
    <text evidence="3">The sequence shown here is derived from an EMBL/GenBank/DDBJ whole genome shotgun (WGS) entry which is preliminary data.</text>
</comment>
<dbReference type="Proteomes" id="UP000614216">
    <property type="component" value="Unassembled WGS sequence"/>
</dbReference>
<dbReference type="PANTHER" id="PTHR45947:SF3">
    <property type="entry name" value="SULFOQUINOVOSYL TRANSFERASE SQD2"/>
    <property type="match status" value="1"/>
</dbReference>
<feature type="domain" description="Glycosyltransferase subfamily 4-like N-terminal" evidence="2">
    <location>
        <begin position="93"/>
        <end position="215"/>
    </location>
</feature>
<feature type="domain" description="Glycosyl transferase family 1" evidence="1">
    <location>
        <begin position="226"/>
        <end position="392"/>
    </location>
</feature>
<dbReference type="InterPro" id="IPR001296">
    <property type="entry name" value="Glyco_trans_1"/>
</dbReference>
<dbReference type="Pfam" id="PF13439">
    <property type="entry name" value="Glyco_transf_4"/>
    <property type="match status" value="1"/>
</dbReference>
<proteinExistence type="predicted"/>
<dbReference type="InterPro" id="IPR050194">
    <property type="entry name" value="Glycosyltransferase_grp1"/>
</dbReference>
<protein>
    <submittedName>
        <fullName evidence="3">Glycosyltransferase</fullName>
    </submittedName>
</protein>
<organism evidence="3 4">
    <name type="scientific">Fulvivirga marina</name>
    <dbReference type="NCBI Taxonomy" id="2494733"/>
    <lineage>
        <taxon>Bacteria</taxon>
        <taxon>Pseudomonadati</taxon>
        <taxon>Bacteroidota</taxon>
        <taxon>Cytophagia</taxon>
        <taxon>Cytophagales</taxon>
        <taxon>Fulvivirgaceae</taxon>
        <taxon>Fulvivirga</taxon>
    </lineage>
</organism>
<dbReference type="PANTHER" id="PTHR45947">
    <property type="entry name" value="SULFOQUINOVOSYL TRANSFERASE SQD2"/>
    <property type="match status" value="1"/>
</dbReference>
<dbReference type="SUPFAM" id="SSF53756">
    <property type="entry name" value="UDP-Glycosyltransferase/glycogen phosphorylase"/>
    <property type="match status" value="1"/>
</dbReference>
<accession>A0A937FSY9</accession>
<evidence type="ECO:0000313" key="3">
    <source>
        <dbReference type="EMBL" id="MBL6444764.1"/>
    </source>
</evidence>
<dbReference type="Gene3D" id="3.40.50.2000">
    <property type="entry name" value="Glycogen Phosphorylase B"/>
    <property type="match status" value="2"/>
</dbReference>
<dbReference type="RefSeq" id="WP_202854306.1">
    <property type="nucleotide sequence ID" value="NZ_JAEUGD010000001.1"/>
</dbReference>
<dbReference type="EMBL" id="JAEUGD010000001">
    <property type="protein sequence ID" value="MBL6444764.1"/>
    <property type="molecule type" value="Genomic_DNA"/>
</dbReference>
<name>A0A937FSY9_9BACT</name>
<evidence type="ECO:0000313" key="4">
    <source>
        <dbReference type="Proteomes" id="UP000614216"/>
    </source>
</evidence>
<dbReference type="Pfam" id="PF00534">
    <property type="entry name" value="Glycos_transf_1"/>
    <property type="match status" value="1"/>
</dbReference>
<gene>
    <name evidence="3" type="ORF">JMN32_00480</name>
</gene>
<keyword evidence="4" id="KW-1185">Reference proteome</keyword>